<keyword evidence="2" id="KW-0812">Transmembrane</keyword>
<dbReference type="EC" id="2.3.1.122" evidence="4"/>
<dbReference type="RefSeq" id="WP_095659846.1">
    <property type="nucleotide sequence ID" value="NZ_CP019688.1"/>
</dbReference>
<gene>
    <name evidence="4" type="primary">fbpB1</name>
    <name evidence="4" type="ORF">CGLAU_05725</name>
</gene>
<dbReference type="PANTHER" id="PTHR48098">
    <property type="entry name" value="ENTEROCHELIN ESTERASE-RELATED"/>
    <property type="match status" value="1"/>
</dbReference>
<feature type="transmembrane region" description="Helical" evidence="2">
    <location>
        <begin position="77"/>
        <end position="96"/>
    </location>
</feature>
<dbReference type="Pfam" id="PF00756">
    <property type="entry name" value="Esterase"/>
    <property type="match status" value="1"/>
</dbReference>
<dbReference type="AlphaFoldDB" id="A0A1Q2HWA7"/>
<name>A0A1Q2HWA7_9CORY</name>
<keyword evidence="5" id="KW-1185">Reference proteome</keyword>
<feature type="signal peptide" evidence="3">
    <location>
        <begin position="1"/>
        <end position="23"/>
    </location>
</feature>
<proteinExistence type="predicted"/>
<keyword evidence="2" id="KW-0472">Membrane</keyword>
<feature type="compositionally biased region" description="Polar residues" evidence="1">
    <location>
        <begin position="428"/>
        <end position="438"/>
    </location>
</feature>
<dbReference type="InterPro" id="IPR029058">
    <property type="entry name" value="AB_hydrolase_fold"/>
</dbReference>
<dbReference type="Proteomes" id="UP000217209">
    <property type="component" value="Chromosome"/>
</dbReference>
<organism evidence="4 5">
    <name type="scientific">Corynebacterium glaucum</name>
    <dbReference type="NCBI Taxonomy" id="187491"/>
    <lineage>
        <taxon>Bacteria</taxon>
        <taxon>Bacillati</taxon>
        <taxon>Actinomycetota</taxon>
        <taxon>Actinomycetes</taxon>
        <taxon>Mycobacteriales</taxon>
        <taxon>Corynebacteriaceae</taxon>
        <taxon>Corynebacterium</taxon>
    </lineage>
</organism>
<dbReference type="InterPro" id="IPR050583">
    <property type="entry name" value="Mycobacterial_A85_antigen"/>
</dbReference>
<evidence type="ECO:0000256" key="1">
    <source>
        <dbReference type="SAM" id="MobiDB-lite"/>
    </source>
</evidence>
<reference evidence="4 5" key="1">
    <citation type="submission" date="2016-12" db="EMBL/GenBank/DDBJ databases">
        <authorList>
            <person name="Song W.-J."/>
            <person name="Kurnit D.M."/>
        </authorList>
    </citation>
    <scope>NUCLEOTIDE SEQUENCE [LARGE SCALE GENOMIC DNA]</scope>
    <source>
        <strain evidence="4 5">DSM 30827</strain>
    </source>
</reference>
<dbReference type="KEGG" id="cgv:CGLAU_05725"/>
<protein>
    <submittedName>
        <fullName evidence="4">Diacylglycerol acyltransferase/mycolyltransferase Ag85B</fullName>
        <ecNumber evidence="4">2.3.1.122</ecNumber>
    </submittedName>
</protein>
<keyword evidence="3" id="KW-0732">Signal</keyword>
<sequence precursor="true">MSKFPRVLATAICAAAVSSTFVAPVTAGASSGSSVADTLSAVNPLSSLLTGNPTDTGSSVYDASSIPFAGLSLSSNFPLFAVPALILATLGGGLLGSQMYQRLGSSNASLSSGWTDAADTFPDEDAQPAEFRRISHVENDIYEVVVWSHAMGREVKNEVILPGGPDNTEPRPTFYLMMGADGAAGGWSWRNSSNYQEFFADKLVNVVTPIGSVSSMQADWYIDDPATGTNKWLTYLTKELPPLIDEMFSGTGRDGIAGISMSGGPAISIASYDPDRFVAAASYSGCPSTTGVVGGLYTSSAVKMNGGDPVRMWGYPGDEAWAAHSPVLHLDALRDTELFIAAAQGVPGEIDGIKHSSERLGPPAMIEAASYACSKYFVDSARAAGLDVSWYPLVEGTHSWGLFEDSMRESWRRLGPAMGVQPYHRATPITSEPPTSEAPQPLDRENSSASSR</sequence>
<dbReference type="Gene3D" id="3.40.50.1820">
    <property type="entry name" value="alpha/beta hydrolase"/>
    <property type="match status" value="1"/>
</dbReference>
<dbReference type="InterPro" id="IPR000801">
    <property type="entry name" value="Esterase-like"/>
</dbReference>
<feature type="chain" id="PRO_5039499619" evidence="3">
    <location>
        <begin position="24"/>
        <end position="452"/>
    </location>
</feature>
<dbReference type="GO" id="GO:0050348">
    <property type="term" value="F:trehalose O-mycolyltransferase activity"/>
    <property type="evidence" value="ECO:0007669"/>
    <property type="project" value="UniProtKB-EC"/>
</dbReference>
<dbReference type="PANTHER" id="PTHR48098:SF1">
    <property type="entry name" value="DIACYLGLYCEROL ACYLTRANSFERASE_MYCOLYLTRANSFERASE AG85A"/>
    <property type="match status" value="1"/>
</dbReference>
<keyword evidence="4" id="KW-0808">Transferase</keyword>
<evidence type="ECO:0000256" key="3">
    <source>
        <dbReference type="SAM" id="SignalP"/>
    </source>
</evidence>
<keyword evidence="4" id="KW-0012">Acyltransferase</keyword>
<evidence type="ECO:0000313" key="4">
    <source>
        <dbReference type="EMBL" id="AQQ15114.1"/>
    </source>
</evidence>
<feature type="region of interest" description="Disordered" evidence="1">
    <location>
        <begin position="423"/>
        <end position="452"/>
    </location>
</feature>
<evidence type="ECO:0000313" key="5">
    <source>
        <dbReference type="Proteomes" id="UP000217209"/>
    </source>
</evidence>
<evidence type="ECO:0000256" key="2">
    <source>
        <dbReference type="SAM" id="Phobius"/>
    </source>
</evidence>
<accession>A0A1Q2HWA7</accession>
<dbReference type="OrthoDB" id="4510758at2"/>
<keyword evidence="2" id="KW-1133">Transmembrane helix</keyword>
<dbReference type="EMBL" id="CP019688">
    <property type="protein sequence ID" value="AQQ15114.1"/>
    <property type="molecule type" value="Genomic_DNA"/>
</dbReference>
<dbReference type="SUPFAM" id="SSF53474">
    <property type="entry name" value="alpha/beta-Hydrolases"/>
    <property type="match status" value="1"/>
</dbReference>